<dbReference type="OrthoDB" id="7951357at2"/>
<evidence type="ECO:0000256" key="2">
    <source>
        <dbReference type="SAM" id="SignalP"/>
    </source>
</evidence>
<dbReference type="eggNOG" id="ENOG5031QJH">
    <property type="taxonomic scope" value="Bacteria"/>
</dbReference>
<feature type="signal peptide" evidence="2">
    <location>
        <begin position="1"/>
        <end position="24"/>
    </location>
</feature>
<feature type="region of interest" description="Disordered" evidence="1">
    <location>
        <begin position="188"/>
        <end position="211"/>
    </location>
</feature>
<evidence type="ECO:0000256" key="1">
    <source>
        <dbReference type="SAM" id="MobiDB-lite"/>
    </source>
</evidence>
<comment type="caution">
    <text evidence="3">The sequence shown here is derived from an EMBL/GenBank/DDBJ whole genome shotgun (WGS) entry which is preliminary data.</text>
</comment>
<dbReference type="PROSITE" id="PS51257">
    <property type="entry name" value="PROKAR_LIPOPROTEIN"/>
    <property type="match status" value="1"/>
</dbReference>
<gene>
    <name evidence="3" type="ORF">MBELCI_1828</name>
</gene>
<feature type="compositionally biased region" description="Basic and acidic residues" evidence="1">
    <location>
        <begin position="188"/>
        <end position="205"/>
    </location>
</feature>
<organism evidence="3 4">
    <name type="scientific">Limimaricola cinnabarinus LL-001</name>
    <dbReference type="NCBI Taxonomy" id="1337093"/>
    <lineage>
        <taxon>Bacteria</taxon>
        <taxon>Pseudomonadati</taxon>
        <taxon>Pseudomonadota</taxon>
        <taxon>Alphaproteobacteria</taxon>
        <taxon>Rhodobacterales</taxon>
        <taxon>Paracoccaceae</taxon>
        <taxon>Limimaricola</taxon>
    </lineage>
</organism>
<accession>U2YL51</accession>
<dbReference type="RefSeq" id="WP_021693877.1">
    <property type="nucleotide sequence ID" value="NZ_BATB01000020.1"/>
</dbReference>
<dbReference type="AlphaFoldDB" id="U2YL51"/>
<keyword evidence="2" id="KW-0732">Signal</keyword>
<keyword evidence="4" id="KW-1185">Reference proteome</keyword>
<protein>
    <recommendedName>
        <fullName evidence="5">Excalibur calcium-binding domain-containing protein</fullName>
    </recommendedName>
</protein>
<dbReference type="STRING" id="1337093.MBELCI_1828"/>
<evidence type="ECO:0000313" key="4">
    <source>
        <dbReference type="Proteomes" id="UP000016566"/>
    </source>
</evidence>
<sequence>MKPLASRTKILALACAGLTLAACAPRVPDSGAAMREAQLTGTFGDQPASFGAPAGGAIASTELSAAGIGAASGQDLERRGGVQASPTNAMPTANGAAISDEQSFDAVAGRETIQSDAERRAQQAAAYQVIQPTALPQRAGDTGPNIVEYALNAPNKRGQEWYSRFVLGTMGNRFERNCAAYRSPDEAQRDFLARGGPERDPKGIDPDGDGFACGWDPAPFLAAVGR</sequence>
<proteinExistence type="predicted"/>
<evidence type="ECO:0000313" key="3">
    <source>
        <dbReference type="EMBL" id="GAD55776.1"/>
    </source>
</evidence>
<dbReference type="Proteomes" id="UP000016566">
    <property type="component" value="Unassembled WGS sequence"/>
</dbReference>
<dbReference type="EMBL" id="BATB01000020">
    <property type="protein sequence ID" value="GAD55776.1"/>
    <property type="molecule type" value="Genomic_DNA"/>
</dbReference>
<evidence type="ECO:0008006" key="5">
    <source>
        <dbReference type="Google" id="ProtNLM"/>
    </source>
</evidence>
<reference evidence="3" key="1">
    <citation type="journal article" date="2013" name="Genome Announc.">
        <title>Draft Genome Sequence of Loktanella cinnabarina LL-001T, Isolated from Deep-Sea Floor Sediment.</title>
        <authorList>
            <person name="Nishi S."/>
            <person name="Tsubouchi T."/>
            <person name="Takaki Y."/>
            <person name="Koyanagi R."/>
            <person name="Satoh N."/>
            <person name="Maruyama T."/>
            <person name="Hatada Y."/>
        </authorList>
    </citation>
    <scope>NUCLEOTIDE SEQUENCE [LARGE SCALE GENOMIC DNA]</scope>
    <source>
        <strain evidence="3">LL-001</strain>
    </source>
</reference>
<name>U2YL51_9RHOB</name>
<feature type="chain" id="PRO_5004636345" description="Excalibur calcium-binding domain-containing protein" evidence="2">
    <location>
        <begin position="25"/>
        <end position="226"/>
    </location>
</feature>